<accession>A0AAV7I8N0</accession>
<dbReference type="InterPro" id="IPR019749">
    <property type="entry name" value="Band_41_domain"/>
</dbReference>
<gene>
    <name evidence="2" type="ORF">KQX54_011254</name>
</gene>
<dbReference type="SUPFAM" id="SSF54236">
    <property type="entry name" value="Ubiquitin-like"/>
    <property type="match status" value="1"/>
</dbReference>
<dbReference type="CDD" id="cd14473">
    <property type="entry name" value="FERM_B-lobe"/>
    <property type="match status" value="1"/>
</dbReference>
<dbReference type="InterPro" id="IPR019748">
    <property type="entry name" value="FERM_central"/>
</dbReference>
<feature type="domain" description="FERM" evidence="1">
    <location>
        <begin position="1"/>
        <end position="151"/>
    </location>
</feature>
<dbReference type="SMART" id="SM00295">
    <property type="entry name" value="B41"/>
    <property type="match status" value="1"/>
</dbReference>
<dbReference type="InterPro" id="IPR018979">
    <property type="entry name" value="FERM_N"/>
</dbReference>
<evidence type="ECO:0000313" key="3">
    <source>
        <dbReference type="Proteomes" id="UP000826195"/>
    </source>
</evidence>
<dbReference type="Pfam" id="PF00373">
    <property type="entry name" value="FERM_M"/>
    <property type="match status" value="1"/>
</dbReference>
<keyword evidence="3" id="KW-1185">Reference proteome</keyword>
<dbReference type="Pfam" id="PF09379">
    <property type="entry name" value="FERM_N"/>
    <property type="match status" value="1"/>
</dbReference>
<dbReference type="InterPro" id="IPR029071">
    <property type="entry name" value="Ubiquitin-like_domsf"/>
</dbReference>
<protein>
    <recommendedName>
        <fullName evidence="1">FERM domain-containing protein</fullName>
    </recommendedName>
</protein>
<organism evidence="2 3">
    <name type="scientific">Cotesia glomerata</name>
    <name type="common">Lepidopteran parasitic wasp</name>
    <name type="synonym">Apanteles glomeratus</name>
    <dbReference type="NCBI Taxonomy" id="32391"/>
    <lineage>
        <taxon>Eukaryota</taxon>
        <taxon>Metazoa</taxon>
        <taxon>Ecdysozoa</taxon>
        <taxon>Arthropoda</taxon>
        <taxon>Hexapoda</taxon>
        <taxon>Insecta</taxon>
        <taxon>Pterygota</taxon>
        <taxon>Neoptera</taxon>
        <taxon>Endopterygota</taxon>
        <taxon>Hymenoptera</taxon>
        <taxon>Apocrita</taxon>
        <taxon>Ichneumonoidea</taxon>
        <taxon>Braconidae</taxon>
        <taxon>Microgastrinae</taxon>
        <taxon>Cotesia</taxon>
    </lineage>
</organism>
<dbReference type="InterPro" id="IPR000299">
    <property type="entry name" value="FERM_domain"/>
</dbReference>
<name>A0AAV7I8N0_COTGL</name>
<dbReference type="PROSITE" id="PS50057">
    <property type="entry name" value="FERM_3"/>
    <property type="match status" value="1"/>
</dbReference>
<dbReference type="Proteomes" id="UP000826195">
    <property type="component" value="Unassembled WGS sequence"/>
</dbReference>
<dbReference type="GO" id="GO:0009887">
    <property type="term" value="P:animal organ morphogenesis"/>
    <property type="evidence" value="ECO:0007669"/>
    <property type="project" value="UniProtKB-ARBA"/>
</dbReference>
<dbReference type="PANTHER" id="PTHR23280:SF4">
    <property type="entry name" value="BAND 4.1-LIKE PROTEIN 4A"/>
    <property type="match status" value="1"/>
</dbReference>
<dbReference type="InterPro" id="IPR035963">
    <property type="entry name" value="FERM_2"/>
</dbReference>
<dbReference type="Gene3D" id="1.20.80.60">
    <property type="match status" value="1"/>
</dbReference>
<sequence>MNQDSFFLRIFFEGSNLGQELLDRVFRHLNLLETAYFGLRYLDHENQMQWLDPSKKIGKQLKIRKNDSTQDTYTLYFGVKFYAADPCKLIEEITRYQFFLQVKQDIFHGRLPVSFDLAAELGAYVVQWNVQVLRNILTRGEGIDQTLLIEI</sequence>
<evidence type="ECO:0000259" key="1">
    <source>
        <dbReference type="PROSITE" id="PS50057"/>
    </source>
</evidence>
<dbReference type="AlphaFoldDB" id="A0AAV7I8N0"/>
<dbReference type="EMBL" id="JAHXZJ010002237">
    <property type="protein sequence ID" value="KAH0546540.1"/>
    <property type="molecule type" value="Genomic_DNA"/>
</dbReference>
<dbReference type="GO" id="GO:0031032">
    <property type="term" value="P:actomyosin structure organization"/>
    <property type="evidence" value="ECO:0007669"/>
    <property type="project" value="TreeGrafter"/>
</dbReference>
<dbReference type="PANTHER" id="PTHR23280">
    <property type="entry name" value="4.1 G PROTEIN"/>
    <property type="match status" value="1"/>
</dbReference>
<dbReference type="SUPFAM" id="SSF47031">
    <property type="entry name" value="Second domain of FERM"/>
    <property type="match status" value="1"/>
</dbReference>
<proteinExistence type="predicted"/>
<dbReference type="GO" id="GO:0071944">
    <property type="term" value="C:cell periphery"/>
    <property type="evidence" value="ECO:0007669"/>
    <property type="project" value="UniProtKB-ARBA"/>
</dbReference>
<dbReference type="GO" id="GO:0030182">
    <property type="term" value="P:neuron differentiation"/>
    <property type="evidence" value="ECO:0007669"/>
    <property type="project" value="UniProtKB-ARBA"/>
</dbReference>
<reference evidence="2 3" key="1">
    <citation type="journal article" date="2021" name="J. Hered.">
        <title>A chromosome-level genome assembly of the parasitoid wasp, Cotesia glomerata (Hymenoptera: Braconidae).</title>
        <authorList>
            <person name="Pinto B.J."/>
            <person name="Weis J.J."/>
            <person name="Gamble T."/>
            <person name="Ode P.J."/>
            <person name="Paul R."/>
            <person name="Zaspel J.M."/>
        </authorList>
    </citation>
    <scope>NUCLEOTIDE SEQUENCE [LARGE SCALE GENOMIC DNA]</scope>
    <source>
        <strain evidence="2">CgM1</strain>
    </source>
</reference>
<comment type="caution">
    <text evidence="2">The sequence shown here is derived from an EMBL/GenBank/DDBJ whole genome shotgun (WGS) entry which is preliminary data.</text>
</comment>
<dbReference type="GO" id="GO:0005856">
    <property type="term" value="C:cytoskeleton"/>
    <property type="evidence" value="ECO:0007669"/>
    <property type="project" value="TreeGrafter"/>
</dbReference>
<dbReference type="Gene3D" id="3.10.20.90">
    <property type="entry name" value="Phosphatidylinositol 3-kinase Catalytic Subunit, Chain A, domain 1"/>
    <property type="match status" value="1"/>
</dbReference>
<evidence type="ECO:0000313" key="2">
    <source>
        <dbReference type="EMBL" id="KAH0546540.1"/>
    </source>
</evidence>